<organism evidence="1 3">
    <name type="scientific">Cucumis melo var. makuwa</name>
    <name type="common">Oriental melon</name>
    <dbReference type="NCBI Taxonomy" id="1194695"/>
    <lineage>
        <taxon>Eukaryota</taxon>
        <taxon>Viridiplantae</taxon>
        <taxon>Streptophyta</taxon>
        <taxon>Embryophyta</taxon>
        <taxon>Tracheophyta</taxon>
        <taxon>Spermatophyta</taxon>
        <taxon>Magnoliopsida</taxon>
        <taxon>eudicotyledons</taxon>
        <taxon>Gunneridae</taxon>
        <taxon>Pentapetalae</taxon>
        <taxon>rosids</taxon>
        <taxon>fabids</taxon>
        <taxon>Cucurbitales</taxon>
        <taxon>Cucurbitaceae</taxon>
        <taxon>Benincaseae</taxon>
        <taxon>Cucumis</taxon>
    </lineage>
</organism>
<reference evidence="3 4" key="1">
    <citation type="submission" date="2019-08" db="EMBL/GenBank/DDBJ databases">
        <title>Draft genome sequences of two oriental melons (Cucumis melo L. var makuwa).</title>
        <authorList>
            <person name="Kwon S.-Y."/>
        </authorList>
    </citation>
    <scope>NUCLEOTIDE SEQUENCE [LARGE SCALE GENOMIC DNA]</scope>
    <source>
        <strain evidence="4">cv. Chang Bougi</strain>
        <strain evidence="3">cv. SW 3</strain>
        <tissue evidence="1">Leaf</tissue>
    </source>
</reference>
<comment type="caution">
    <text evidence="1">The sequence shown here is derived from an EMBL/GenBank/DDBJ whole genome shotgun (WGS) entry which is preliminary data.</text>
</comment>
<dbReference type="EMBL" id="SSTE01007373">
    <property type="protein sequence ID" value="KAA0056591.1"/>
    <property type="molecule type" value="Genomic_DNA"/>
</dbReference>
<evidence type="ECO:0000313" key="1">
    <source>
        <dbReference type="EMBL" id="KAA0056591.1"/>
    </source>
</evidence>
<evidence type="ECO:0000313" key="3">
    <source>
        <dbReference type="Proteomes" id="UP000321393"/>
    </source>
</evidence>
<evidence type="ECO:0000313" key="4">
    <source>
        <dbReference type="Proteomes" id="UP000321947"/>
    </source>
</evidence>
<sequence length="375" mass="42306">MANSTRAPKHPWTEEKCTLVECLVDLVNARGWRLDDRTFRPRLRFSCTSIHHFLPQHKRNPSLSIRCRLHLLHSTPPQRCHRQVSATVCRLHIVASVASSPMEALPRSSITDHRKPPRLLHHQSSAVVRVSSVLLSFAFYQLSPISHVLTPIVLVFLSSSLKTSFVLGVPLGSPKIRDVPTRSEIVRVLEHVSLGVPFYRTLIGRVEVRAEGSWRMTRSDRGMPYRNILLPPLYPSCSEGPPQQAFPLLLRIVIYIIGKDCATGAHAETFANVRSNVSSGPGSSGSKRKWGAPNVETMEVIRDAMECANDQLRAIADWSKLAMQDEDTTRWKVIRQLQAIPELSRLDRARCMQTMAGKLDEMKAFLNLLEDMKMD</sequence>
<protein>
    <submittedName>
        <fullName evidence="1">Retrotransposon protein</fullName>
    </submittedName>
</protein>
<dbReference type="Proteomes" id="UP000321393">
    <property type="component" value="Unassembled WGS sequence"/>
</dbReference>
<name>A0A5A7USV9_CUCMM</name>
<evidence type="ECO:0000313" key="2">
    <source>
        <dbReference type="EMBL" id="TYK24273.1"/>
    </source>
</evidence>
<dbReference type="OrthoDB" id="1748457at2759"/>
<gene>
    <name evidence="2" type="ORF">E5676_scaffold205G00370</name>
    <name evidence="1" type="ORF">E6C27_scaffold288G001020</name>
</gene>
<accession>A0A5A7USV9</accession>
<dbReference type="Proteomes" id="UP000321947">
    <property type="component" value="Unassembled WGS sequence"/>
</dbReference>
<dbReference type="AlphaFoldDB" id="A0A5A7USV9"/>
<proteinExistence type="predicted"/>
<dbReference type="EMBL" id="SSTD01003946">
    <property type="protein sequence ID" value="TYK24273.1"/>
    <property type="molecule type" value="Genomic_DNA"/>
</dbReference>